<organism evidence="2 3">
    <name type="scientific">Nesterenkonia aethiopica</name>
    <dbReference type="NCBI Taxonomy" id="269144"/>
    <lineage>
        <taxon>Bacteria</taxon>
        <taxon>Bacillati</taxon>
        <taxon>Actinomycetota</taxon>
        <taxon>Actinomycetes</taxon>
        <taxon>Micrococcales</taxon>
        <taxon>Micrococcaceae</taxon>
        <taxon>Nesterenkonia</taxon>
    </lineage>
</organism>
<comment type="caution">
    <text evidence="2">The sequence shown here is derived from an EMBL/GenBank/DDBJ whole genome shotgun (WGS) entry which is preliminary data.</text>
</comment>
<evidence type="ECO:0000313" key="3">
    <source>
        <dbReference type="Proteomes" id="UP001500236"/>
    </source>
</evidence>
<keyword evidence="3" id="KW-1185">Reference proteome</keyword>
<feature type="transmembrane region" description="Helical" evidence="1">
    <location>
        <begin position="49"/>
        <end position="71"/>
    </location>
</feature>
<evidence type="ECO:0000256" key="1">
    <source>
        <dbReference type="SAM" id="Phobius"/>
    </source>
</evidence>
<gene>
    <name evidence="2" type="ORF">GCM10010529_27280</name>
</gene>
<dbReference type="Proteomes" id="UP001500236">
    <property type="component" value="Unassembled WGS sequence"/>
</dbReference>
<dbReference type="RefSeq" id="WP_344685357.1">
    <property type="nucleotide sequence ID" value="NZ_BAAAVT010000020.1"/>
</dbReference>
<protein>
    <submittedName>
        <fullName evidence="2">Uncharacterized protein</fullName>
    </submittedName>
</protein>
<proteinExistence type="predicted"/>
<evidence type="ECO:0000313" key="2">
    <source>
        <dbReference type="EMBL" id="GAA3073897.1"/>
    </source>
</evidence>
<keyword evidence="1" id="KW-0812">Transmembrane</keyword>
<keyword evidence="1" id="KW-0472">Membrane</keyword>
<accession>A0ABP6M814</accession>
<dbReference type="EMBL" id="BAAAVT010000020">
    <property type="protein sequence ID" value="GAA3073897.1"/>
    <property type="molecule type" value="Genomic_DNA"/>
</dbReference>
<sequence>MRIVLLRAGYAPDGEDLRSLHRWDCHHRWINHRVHCDGVLQLTRADRTFVAWLIGLVVSTVVLMFLVVTLFSSYDPWVLLASLVTGTIYVTCMAGMWMTRPSLRSS</sequence>
<name>A0ABP6M814_9MICC</name>
<keyword evidence="1" id="KW-1133">Transmembrane helix</keyword>
<reference evidence="3" key="1">
    <citation type="journal article" date="2019" name="Int. J. Syst. Evol. Microbiol.">
        <title>The Global Catalogue of Microorganisms (GCM) 10K type strain sequencing project: providing services to taxonomists for standard genome sequencing and annotation.</title>
        <authorList>
            <consortium name="The Broad Institute Genomics Platform"/>
            <consortium name="The Broad Institute Genome Sequencing Center for Infectious Disease"/>
            <person name="Wu L."/>
            <person name="Ma J."/>
        </authorList>
    </citation>
    <scope>NUCLEOTIDE SEQUENCE [LARGE SCALE GENOMIC DNA]</scope>
    <source>
        <strain evidence="3">JCM 14309</strain>
    </source>
</reference>
<feature type="transmembrane region" description="Helical" evidence="1">
    <location>
        <begin position="77"/>
        <end position="98"/>
    </location>
</feature>